<dbReference type="InterPro" id="IPR041851">
    <property type="entry name" value="RecD_N_sf"/>
</dbReference>
<keyword evidence="5" id="KW-0347">Helicase</keyword>
<feature type="domain" description="AAA+ ATPase" evidence="11">
    <location>
        <begin position="183"/>
        <end position="444"/>
    </location>
</feature>
<sequence>MKQPFAERCAATGEFEPIDLAFADFMLRFARAPECEELYLAALFASRAVRLSHSCCPLRELAGMLFPETPAEGQRQFRLPGCDAWLERLSAPALAAAVSRYPACRDAGFPTPLAIDDAGRLYLQRYLVYELQVAQAVMHRARRPEHPPELPPGAFDALFINYRSGAAEDRPDFQRLAALAAASRDFTVISGGPGTGKTTVVAALLALEFARAPELRVALCAPTGKAQARLGEALREDGLKIGTAEAIRRRILELAPSTIDRLIGSAPLTHRTKYHAGNPLPFDLVIVDESSMVSLPLMARLMQALAPETRLILLGDPNQLASVESGAVLADICDSGKRNAFSGAIREAYLRQSPGVFLAEPDDARPLTGALAELTHNFRFDTAPAIGEVSSAIKLLQDGATPEKIEGLTDFIHHQQNDDFRTIAVTRDQLSARLRQELARELPGKRGCFLRLAELAEAGTAEALTEAFGLLNAFKVLAAVRRGPFGVEELNRIIRELFHWKSEDTPGMPVMILANDRLTGLSNGDIGLFWKDLAGSGAIRIYFPGFERSFLAAELPEHEPVFAMTIHKSQGSGFSRALLVLPDGDSPVLTRELLYTGITRASKEVVLWSTPAVTRLMLERRTRRASGLQARLAEAQELHSGRRFSVTTILKS</sequence>
<evidence type="ECO:0000256" key="6">
    <source>
        <dbReference type="ARBA" id="ARBA00022839"/>
    </source>
</evidence>
<evidence type="ECO:0000259" key="11">
    <source>
        <dbReference type="SMART" id="SM00382"/>
    </source>
</evidence>
<evidence type="ECO:0000313" key="13">
    <source>
        <dbReference type="Proteomes" id="UP000576225"/>
    </source>
</evidence>
<evidence type="ECO:0000256" key="7">
    <source>
        <dbReference type="ARBA" id="ARBA00022840"/>
    </source>
</evidence>
<evidence type="ECO:0000256" key="5">
    <source>
        <dbReference type="ARBA" id="ARBA00022806"/>
    </source>
</evidence>
<dbReference type="HAMAP" id="MF_01487">
    <property type="entry name" value="RecD"/>
    <property type="match status" value="1"/>
</dbReference>
<dbReference type="CDD" id="cd18809">
    <property type="entry name" value="SF1_C_RecD"/>
    <property type="match status" value="1"/>
</dbReference>
<keyword evidence="6" id="KW-0269">Exonuclease</keyword>
<dbReference type="InterPro" id="IPR049550">
    <property type="entry name" value="RecD_N"/>
</dbReference>
<gene>
    <name evidence="12" type="primary">recD</name>
    <name evidence="12" type="ORF">HF882_16280</name>
</gene>
<comment type="caution">
    <text evidence="12">The sequence shown here is derived from an EMBL/GenBank/DDBJ whole genome shotgun (WGS) entry which is preliminary data.</text>
</comment>
<dbReference type="SUPFAM" id="SSF52540">
    <property type="entry name" value="P-loop containing nucleoside triphosphate hydrolases"/>
    <property type="match status" value="1"/>
</dbReference>
<dbReference type="CDD" id="cd17933">
    <property type="entry name" value="DEXSc_RecD-like"/>
    <property type="match status" value="1"/>
</dbReference>
<dbReference type="Pfam" id="PF13538">
    <property type="entry name" value="UvrD_C_2"/>
    <property type="match status" value="1"/>
</dbReference>
<proteinExistence type="inferred from homology"/>
<dbReference type="GO" id="GO:0017116">
    <property type="term" value="F:single-stranded DNA helicase activity"/>
    <property type="evidence" value="ECO:0007669"/>
    <property type="project" value="TreeGrafter"/>
</dbReference>
<keyword evidence="4 12" id="KW-0378">Hydrolase</keyword>
<dbReference type="EC" id="3.1.11.5" evidence="12"/>
<dbReference type="Proteomes" id="UP000576225">
    <property type="component" value="Unassembled WGS sequence"/>
</dbReference>
<reference evidence="12 13" key="1">
    <citation type="submission" date="2020-04" db="EMBL/GenBank/DDBJ databases">
        <authorList>
            <person name="Hitch T.C.A."/>
            <person name="Wylensek D."/>
            <person name="Clavel T."/>
        </authorList>
    </citation>
    <scope>NUCLEOTIDE SEQUENCE [LARGE SCALE GENOMIC DNA]</scope>
    <source>
        <strain evidence="12 13">COR2-253-APC-1A</strain>
    </source>
</reference>
<dbReference type="InterPro" id="IPR050534">
    <property type="entry name" value="Coronavir_polyprotein_1ab"/>
</dbReference>
<dbReference type="NCBIfam" id="TIGR01447">
    <property type="entry name" value="recD"/>
    <property type="match status" value="1"/>
</dbReference>
<dbReference type="InterPro" id="IPR027785">
    <property type="entry name" value="UvrD-like_helicase_C"/>
</dbReference>
<keyword evidence="7" id="KW-0067">ATP-binding</keyword>
<keyword evidence="8" id="KW-0238">DNA-binding</keyword>
<dbReference type="PANTHER" id="PTHR43788">
    <property type="entry name" value="DNA2/NAM7 HELICASE FAMILY MEMBER"/>
    <property type="match status" value="1"/>
</dbReference>
<name>A0A848B5R4_9BACT</name>
<keyword evidence="10" id="KW-0413">Isomerase</keyword>
<organism evidence="12 13">
    <name type="scientific">Victivallis vadensis</name>
    <dbReference type="NCBI Taxonomy" id="172901"/>
    <lineage>
        <taxon>Bacteria</taxon>
        <taxon>Pseudomonadati</taxon>
        <taxon>Lentisphaerota</taxon>
        <taxon>Lentisphaeria</taxon>
        <taxon>Victivallales</taxon>
        <taxon>Victivallaceae</taxon>
        <taxon>Victivallis</taxon>
    </lineage>
</organism>
<keyword evidence="1" id="KW-0540">Nuclease</keyword>
<keyword evidence="2" id="KW-0547">Nucleotide-binding</keyword>
<dbReference type="Gene3D" id="1.10.10.1020">
    <property type="entry name" value="RecBCD complex, subunit RecD, N-terminal domain"/>
    <property type="match status" value="1"/>
</dbReference>
<evidence type="ECO:0000256" key="4">
    <source>
        <dbReference type="ARBA" id="ARBA00022801"/>
    </source>
</evidence>
<dbReference type="AlphaFoldDB" id="A0A848B5R4"/>
<keyword evidence="3" id="KW-0227">DNA damage</keyword>
<evidence type="ECO:0000256" key="9">
    <source>
        <dbReference type="ARBA" id="ARBA00023204"/>
    </source>
</evidence>
<protein>
    <submittedName>
        <fullName evidence="12">Exodeoxyribonuclease V subunit alpha</fullName>
        <ecNumber evidence="12">3.1.11.5</ecNumber>
    </submittedName>
</protein>
<dbReference type="GO" id="GO:0006302">
    <property type="term" value="P:double-strand break repair"/>
    <property type="evidence" value="ECO:0007669"/>
    <property type="project" value="InterPro"/>
</dbReference>
<dbReference type="SMART" id="SM00382">
    <property type="entry name" value="AAA"/>
    <property type="match status" value="1"/>
</dbReference>
<accession>A0A848B5R4</accession>
<evidence type="ECO:0000256" key="3">
    <source>
        <dbReference type="ARBA" id="ARBA00022763"/>
    </source>
</evidence>
<keyword evidence="9" id="KW-0234">DNA repair</keyword>
<evidence type="ECO:0000256" key="8">
    <source>
        <dbReference type="ARBA" id="ARBA00023125"/>
    </source>
</evidence>
<dbReference type="GO" id="GO:0006310">
    <property type="term" value="P:DNA recombination"/>
    <property type="evidence" value="ECO:0007669"/>
    <property type="project" value="InterPro"/>
</dbReference>
<dbReference type="Gene3D" id="3.40.50.300">
    <property type="entry name" value="P-loop containing nucleotide triphosphate hydrolases"/>
    <property type="match status" value="2"/>
</dbReference>
<dbReference type="InterPro" id="IPR003593">
    <property type="entry name" value="AAA+_ATPase"/>
</dbReference>
<dbReference type="Pfam" id="PF13245">
    <property type="entry name" value="AAA_19"/>
    <property type="match status" value="1"/>
</dbReference>
<dbReference type="GO" id="GO:0005524">
    <property type="term" value="F:ATP binding"/>
    <property type="evidence" value="ECO:0007669"/>
    <property type="project" value="UniProtKB-KW"/>
</dbReference>
<evidence type="ECO:0000256" key="10">
    <source>
        <dbReference type="ARBA" id="ARBA00023235"/>
    </source>
</evidence>
<dbReference type="PANTHER" id="PTHR43788:SF6">
    <property type="entry name" value="DNA HELICASE B"/>
    <property type="match status" value="1"/>
</dbReference>
<evidence type="ECO:0000256" key="1">
    <source>
        <dbReference type="ARBA" id="ARBA00022722"/>
    </source>
</evidence>
<dbReference type="Pfam" id="PF21185">
    <property type="entry name" value="RecD_N"/>
    <property type="match status" value="1"/>
</dbReference>
<dbReference type="EMBL" id="JABAEW010000038">
    <property type="protein sequence ID" value="NMD88146.1"/>
    <property type="molecule type" value="Genomic_DNA"/>
</dbReference>
<dbReference type="GO" id="GO:0009338">
    <property type="term" value="C:exodeoxyribonuclease V complex"/>
    <property type="evidence" value="ECO:0007669"/>
    <property type="project" value="InterPro"/>
</dbReference>
<dbReference type="RefSeq" id="WP_168963359.1">
    <property type="nucleotide sequence ID" value="NZ_JABAEW010000038.1"/>
</dbReference>
<dbReference type="InterPro" id="IPR006344">
    <property type="entry name" value="RecD"/>
</dbReference>
<dbReference type="GO" id="GO:0003677">
    <property type="term" value="F:DNA binding"/>
    <property type="evidence" value="ECO:0007669"/>
    <property type="project" value="UniProtKB-KW"/>
</dbReference>
<dbReference type="InterPro" id="IPR027417">
    <property type="entry name" value="P-loop_NTPase"/>
</dbReference>
<evidence type="ECO:0000256" key="2">
    <source>
        <dbReference type="ARBA" id="ARBA00022741"/>
    </source>
</evidence>
<evidence type="ECO:0000313" key="12">
    <source>
        <dbReference type="EMBL" id="NMD88146.1"/>
    </source>
</evidence>
<dbReference type="GO" id="GO:0008854">
    <property type="term" value="F:exodeoxyribonuclease V activity"/>
    <property type="evidence" value="ECO:0007669"/>
    <property type="project" value="UniProtKB-EC"/>
</dbReference>